<evidence type="ECO:0000313" key="5">
    <source>
        <dbReference type="Proteomes" id="UP000184016"/>
    </source>
</evidence>
<evidence type="ECO:0000256" key="1">
    <source>
        <dbReference type="ARBA" id="ARBA00022737"/>
    </source>
</evidence>
<dbReference type="PANTHER" id="PTHR45586">
    <property type="entry name" value="TPR REPEAT-CONTAINING PROTEIN PA4667"/>
    <property type="match status" value="1"/>
</dbReference>
<feature type="repeat" description="TPR" evidence="3">
    <location>
        <begin position="26"/>
        <end position="59"/>
    </location>
</feature>
<dbReference type="PROSITE" id="PS50005">
    <property type="entry name" value="TPR"/>
    <property type="match status" value="4"/>
</dbReference>
<evidence type="ECO:0000256" key="3">
    <source>
        <dbReference type="PROSITE-ProRule" id="PRU00339"/>
    </source>
</evidence>
<reference evidence="5" key="1">
    <citation type="submission" date="2016-11" db="EMBL/GenBank/DDBJ databases">
        <authorList>
            <person name="Varghese N."/>
            <person name="Submissions S."/>
        </authorList>
    </citation>
    <scope>NUCLEOTIDE SEQUENCE [LARGE SCALE GENOMIC DNA]</scope>
    <source>
        <strain evidence="5">USBA-503</strain>
    </source>
</reference>
<name>A0A1M6P6W7_9BACL</name>
<evidence type="ECO:0000313" key="4">
    <source>
        <dbReference type="EMBL" id="SHK03662.1"/>
    </source>
</evidence>
<keyword evidence="5" id="KW-1185">Reference proteome</keyword>
<keyword evidence="1" id="KW-0677">Repeat</keyword>
<sequence>MKPVSPKRSSNLQGHSNKVIPFQQTADYFHERGLEYLRRNDLHRALRAFQRTVEADPNNPANHCNVAGILAELGQFTDSIAVLEKVLQEVDPDMSECYFYLANNYAHLGQYDLAEEYILRYLDVCPDGEYVLEAEEMLDLLLEEFGGGQAYSRYEAEQEEQERAAALRDGRHLLEQGKFEEAVEWLERMIVKEPENIAARNNLSLAYFYTGQTEKALKMAEEVLTQQPDNLHALCNYGVYIKQQWGQEAAVEYFSKFEPVFPLNYDLAMKLATTYGLVGMHVQAMRCFLTIARFTIDPDVILIHSIAAAAANAGYFATAKRWWTKLSKDEKMYQMAEYYLRVLSEAEQEGYKKVNISYQYDIPVQLQYVEMRRRLKEMDVETWRDDPIFRASLQWGLIHGNQQTKFSILFALSQIGDDVAEKMVRQFLREQDVEEELRIYSLLLLKHISKVNFVEIRHNHQLQRLSLTDVQEDIILQVNRYYQEVWSLAELWLFRQGYENIHGLVKKTWLKYLYLRLPEDDKKIGKIGIWAGGLLYLVLRYEGISVTLRELSEAFEVSSTSIRKASQRIEQLLLQNVQKE</sequence>
<dbReference type="Pfam" id="PF13432">
    <property type="entry name" value="TPR_16"/>
    <property type="match status" value="1"/>
</dbReference>
<dbReference type="RefSeq" id="WP_072873563.1">
    <property type="nucleotide sequence ID" value="NZ_FRAF01000007.1"/>
</dbReference>
<dbReference type="InterPro" id="IPR011990">
    <property type="entry name" value="TPR-like_helical_dom_sf"/>
</dbReference>
<dbReference type="Pfam" id="PF14559">
    <property type="entry name" value="TPR_19"/>
    <property type="match status" value="1"/>
</dbReference>
<dbReference type="InterPro" id="IPR051012">
    <property type="entry name" value="CellSynth/LPSAsmb/PSIAsmb"/>
</dbReference>
<dbReference type="SMART" id="SM00028">
    <property type="entry name" value="TPR"/>
    <property type="match status" value="4"/>
</dbReference>
<dbReference type="Proteomes" id="UP000184016">
    <property type="component" value="Unassembled WGS sequence"/>
</dbReference>
<protein>
    <submittedName>
        <fullName evidence="4">Tetratricopeptide repeat-containing protein</fullName>
    </submittedName>
</protein>
<dbReference type="Gene3D" id="1.25.40.10">
    <property type="entry name" value="Tetratricopeptide repeat domain"/>
    <property type="match status" value="2"/>
</dbReference>
<dbReference type="Pfam" id="PF13181">
    <property type="entry name" value="TPR_8"/>
    <property type="match status" value="1"/>
</dbReference>
<gene>
    <name evidence="4" type="ORF">SAMN05443507_107106</name>
</gene>
<accession>A0A1M6P6W7</accession>
<dbReference type="CDD" id="cd00043">
    <property type="entry name" value="CYCLIN_SF"/>
    <property type="match status" value="1"/>
</dbReference>
<dbReference type="SUPFAM" id="SSF48452">
    <property type="entry name" value="TPR-like"/>
    <property type="match status" value="2"/>
</dbReference>
<dbReference type="InterPro" id="IPR019734">
    <property type="entry name" value="TPR_rpt"/>
</dbReference>
<dbReference type="AlphaFoldDB" id="A0A1M6P6W7"/>
<dbReference type="PANTHER" id="PTHR45586:SF1">
    <property type="entry name" value="LIPOPOLYSACCHARIDE ASSEMBLY PROTEIN B"/>
    <property type="match status" value="1"/>
</dbReference>
<dbReference type="STRING" id="1830138.SAMN05443507_107106"/>
<organism evidence="4 5">
    <name type="scientific">Alicyclobacillus tolerans</name>
    <dbReference type="NCBI Taxonomy" id="90970"/>
    <lineage>
        <taxon>Bacteria</taxon>
        <taxon>Bacillati</taxon>
        <taxon>Bacillota</taxon>
        <taxon>Bacilli</taxon>
        <taxon>Bacillales</taxon>
        <taxon>Alicyclobacillaceae</taxon>
        <taxon>Alicyclobacillus</taxon>
    </lineage>
</organism>
<feature type="repeat" description="TPR" evidence="3">
    <location>
        <begin position="197"/>
        <end position="230"/>
    </location>
</feature>
<keyword evidence="2 3" id="KW-0802">TPR repeat</keyword>
<dbReference type="EMBL" id="FRAF01000007">
    <property type="protein sequence ID" value="SHK03662.1"/>
    <property type="molecule type" value="Genomic_DNA"/>
</dbReference>
<evidence type="ECO:0000256" key="2">
    <source>
        <dbReference type="ARBA" id="ARBA00022803"/>
    </source>
</evidence>
<feature type="repeat" description="TPR" evidence="3">
    <location>
        <begin position="163"/>
        <end position="196"/>
    </location>
</feature>
<proteinExistence type="predicted"/>
<feature type="repeat" description="TPR" evidence="3">
    <location>
        <begin position="95"/>
        <end position="128"/>
    </location>
</feature>